<evidence type="ECO:0000256" key="3">
    <source>
        <dbReference type="ARBA" id="ARBA00022691"/>
    </source>
</evidence>
<dbReference type="InterPro" id="IPR012327">
    <property type="entry name" value="MeTrfase_D12"/>
</dbReference>
<name>A0A1M5QSX0_FLAJO</name>
<accession>A0A1M5QSX0</accession>
<dbReference type="GO" id="GO:0009307">
    <property type="term" value="P:DNA restriction-modification system"/>
    <property type="evidence" value="ECO:0007669"/>
    <property type="project" value="InterPro"/>
</dbReference>
<dbReference type="GO" id="GO:0009007">
    <property type="term" value="F:site-specific DNA-methyltransferase (adenine-specific) activity"/>
    <property type="evidence" value="ECO:0007669"/>
    <property type="project" value="UniProtKB-EC"/>
</dbReference>
<dbReference type="Proteomes" id="UP000184112">
    <property type="component" value="Unassembled WGS sequence"/>
</dbReference>
<dbReference type="GO" id="GO:0032259">
    <property type="term" value="P:methylation"/>
    <property type="evidence" value="ECO:0007669"/>
    <property type="project" value="UniProtKB-KW"/>
</dbReference>
<organism evidence="4 5">
    <name type="scientific">Flavobacterium johnsoniae</name>
    <name type="common">Cytophaga johnsonae</name>
    <dbReference type="NCBI Taxonomy" id="986"/>
    <lineage>
        <taxon>Bacteria</taxon>
        <taxon>Pseudomonadati</taxon>
        <taxon>Bacteroidota</taxon>
        <taxon>Flavobacteriia</taxon>
        <taxon>Flavobacteriales</taxon>
        <taxon>Flavobacteriaceae</taxon>
        <taxon>Flavobacterium</taxon>
    </lineage>
</organism>
<evidence type="ECO:0000256" key="1">
    <source>
        <dbReference type="ARBA" id="ARBA00022603"/>
    </source>
</evidence>
<evidence type="ECO:0000256" key="2">
    <source>
        <dbReference type="ARBA" id="ARBA00022679"/>
    </source>
</evidence>
<dbReference type="Pfam" id="PF02086">
    <property type="entry name" value="MethyltransfD12"/>
    <property type="match status" value="2"/>
</dbReference>
<gene>
    <name evidence="4" type="ORF">SAMN05444388_107157</name>
</gene>
<keyword evidence="3" id="KW-0949">S-adenosyl-L-methionine</keyword>
<proteinExistence type="predicted"/>
<dbReference type="SUPFAM" id="SSF53335">
    <property type="entry name" value="S-adenosyl-L-methionine-dependent methyltransferases"/>
    <property type="match status" value="1"/>
</dbReference>
<keyword evidence="2 4" id="KW-0808">Transferase</keyword>
<protein>
    <submittedName>
        <fullName evidence="4">Adenine-specific DNA-methyltransferase</fullName>
    </submittedName>
</protein>
<dbReference type="AlphaFoldDB" id="A0A1M5QSX0"/>
<dbReference type="EMBL" id="FQWH01000007">
    <property type="protein sequence ID" value="SHH17237.1"/>
    <property type="molecule type" value="Genomic_DNA"/>
</dbReference>
<reference evidence="4 5" key="1">
    <citation type="submission" date="2016-11" db="EMBL/GenBank/DDBJ databases">
        <authorList>
            <person name="Jaros S."/>
            <person name="Januszkiewicz K."/>
            <person name="Wedrychowicz H."/>
        </authorList>
    </citation>
    <scope>NUCLEOTIDE SEQUENCE [LARGE SCALE GENOMIC DNA]</scope>
    <source>
        <strain evidence="4 5">DSM 6792</strain>
    </source>
</reference>
<evidence type="ECO:0000313" key="5">
    <source>
        <dbReference type="Proteomes" id="UP000184112"/>
    </source>
</evidence>
<evidence type="ECO:0000313" key="4">
    <source>
        <dbReference type="EMBL" id="SHH17237.1"/>
    </source>
</evidence>
<sequence>MGSKRKILDFVMESISDVYSGGTVCDLFAGTSIISGALGAIVPVHSNDIQNYSSIFAKTYLSNFDKSKNPNLLVDQILTEAEENVRFFKSKYPIFNFEYTQEIQFCDFIKIEKQEKELINYDFDVDFHLFTKYYSGTYWSYEQCLWIDSLVKVSRNFNGTGTYQIILASIMHAMSYTSQSTGHFAQFRTTKDEDSMRDILSYRLKSFTHLFKNKFLQLYNFIDSNDFTHKITNLDFSECLDVIEEGSVVYADPPYASVHYSRFYHALETLVKYDYPEVKHKGRYRVDRHQSPFSRKSEAKKAFAIMFEKISQKRSQLVLSYSNAGVITLDEILDVAHLKFKNYTITTKYVDYKHSTMGRKFDKNVDVTEILVIAKLNS</sequence>
<keyword evidence="1 4" id="KW-0489">Methyltransferase</keyword>
<dbReference type="Gene3D" id="3.40.50.150">
    <property type="entry name" value="Vaccinia Virus protein VP39"/>
    <property type="match status" value="1"/>
</dbReference>
<dbReference type="InterPro" id="IPR029063">
    <property type="entry name" value="SAM-dependent_MTases_sf"/>
</dbReference>